<proteinExistence type="predicted"/>
<dbReference type="PANTHER" id="PTHR31668:SF10">
    <property type="entry name" value="ZN(II)2CYS6 TRANSCRIPTION FACTOR (EUROFUNG)"/>
    <property type="match status" value="1"/>
</dbReference>
<reference evidence="8" key="1">
    <citation type="submission" date="2023-01" db="EMBL/GenBank/DDBJ databases">
        <title>Exophiala dermititidis isolated from Cystic Fibrosis Patient.</title>
        <authorList>
            <person name="Kurbessoian T."/>
            <person name="Crocker A."/>
            <person name="Murante D."/>
            <person name="Hogan D.A."/>
            <person name="Stajich J.E."/>
        </authorList>
    </citation>
    <scope>NUCLEOTIDE SEQUENCE</scope>
    <source>
        <strain evidence="8">Ex8</strain>
    </source>
</reference>
<dbReference type="Pfam" id="PF00172">
    <property type="entry name" value="Zn_clus"/>
    <property type="match status" value="1"/>
</dbReference>
<evidence type="ECO:0000313" key="9">
    <source>
        <dbReference type="Proteomes" id="UP001161757"/>
    </source>
</evidence>
<dbReference type="PROSITE" id="PS00463">
    <property type="entry name" value="ZN2_CY6_FUNGAL_1"/>
    <property type="match status" value="1"/>
</dbReference>
<evidence type="ECO:0000256" key="1">
    <source>
        <dbReference type="ARBA" id="ARBA00022723"/>
    </source>
</evidence>
<dbReference type="GO" id="GO:0005634">
    <property type="term" value="C:nucleus"/>
    <property type="evidence" value="ECO:0007669"/>
    <property type="project" value="TreeGrafter"/>
</dbReference>
<dbReference type="GO" id="GO:0000981">
    <property type="term" value="F:DNA-binding transcription factor activity, RNA polymerase II-specific"/>
    <property type="evidence" value="ECO:0007669"/>
    <property type="project" value="InterPro"/>
</dbReference>
<keyword evidence="3" id="KW-0238">DNA-binding</keyword>
<dbReference type="InterPro" id="IPR036864">
    <property type="entry name" value="Zn2-C6_fun-type_DNA-bd_sf"/>
</dbReference>
<sequence>MNMKTARPYRSHKYPACSRCHKRRSRCTIEIPGEACLLCRMHGVPCSSATGKRDERVSPKIGFLHRSLLADGKSPSLEGMASHIVGPVIARDTQVLDQYLPTSSTTHSPTGQAMAIQPPGIVNGGRRDQTPIYHTPIPPRRPSPTNDCHCGRNLPVELLRQVDPVLEPLLANYYENLHPCYPVTEEESIMSRLKDRTFGSGSHQTFYVNLIAYALFYWDMSPSLAAAPPSARPDQDFAWQAAVAANLADLQKGDLNTIISLCTNVAGRPSRCLVSNLTSVSRAVALSHAIGLNHDCREWKISEAEKRMRWKAWWGVLIQDRWFNFAQGTPPYIQKGHYDVPLPTVELLTRGRAGSTTNNSPSNSGYFSPDNSNSNDLKHTRAAEVYIQLCRLTEIVGDVLPLIYHIRSGHNDSLAAEQTSRSEIELNRWIESVPSWLSHQLSELSNNHNRPLSSQVPIPAQVPGLLNLQLSYLSVHMLLRRIAWHEISQREPNPPSSWLLACQAAAEDMVRFVCGLHKQDCDGFWLPYSAHHFTSAVTLLLRCALQTGFAAVRAQCMASARTLVNCLAKYHHDYHWDMAETPLTQSEGLLKRVEDALPRIPIPVPTPAHVHHPASPSNLPPAVSSSSPLTRPGSGNGTAFHTSGQNGYLDQMLNNPNADPTLSEDVFMTQPRRSSIEELFPEIFAEFTDTALFNGQSGLDT</sequence>
<feature type="region of interest" description="Disordered" evidence="6">
    <location>
        <begin position="352"/>
        <end position="373"/>
    </location>
</feature>
<evidence type="ECO:0000256" key="4">
    <source>
        <dbReference type="ARBA" id="ARBA00023163"/>
    </source>
</evidence>
<comment type="caution">
    <text evidence="8">The sequence shown here is derived from an EMBL/GenBank/DDBJ whole genome shotgun (WGS) entry which is preliminary data.</text>
</comment>
<dbReference type="SMART" id="SM00906">
    <property type="entry name" value="Fungal_trans"/>
    <property type="match status" value="1"/>
</dbReference>
<evidence type="ECO:0000256" key="2">
    <source>
        <dbReference type="ARBA" id="ARBA00023015"/>
    </source>
</evidence>
<dbReference type="InterPro" id="IPR050797">
    <property type="entry name" value="Carb_Metab_Trans_Reg"/>
</dbReference>
<accession>A0AAN6EMP8</accession>
<evidence type="ECO:0000313" key="8">
    <source>
        <dbReference type="EMBL" id="KAJ8987041.1"/>
    </source>
</evidence>
<keyword evidence="5" id="KW-0539">Nucleus</keyword>
<evidence type="ECO:0000256" key="5">
    <source>
        <dbReference type="ARBA" id="ARBA00023242"/>
    </source>
</evidence>
<keyword evidence="2" id="KW-0805">Transcription regulation</keyword>
<organism evidence="8 9">
    <name type="scientific">Exophiala dermatitidis</name>
    <name type="common">Black yeast-like fungus</name>
    <name type="synonym">Wangiella dermatitidis</name>
    <dbReference type="NCBI Taxonomy" id="5970"/>
    <lineage>
        <taxon>Eukaryota</taxon>
        <taxon>Fungi</taxon>
        <taxon>Dikarya</taxon>
        <taxon>Ascomycota</taxon>
        <taxon>Pezizomycotina</taxon>
        <taxon>Eurotiomycetes</taxon>
        <taxon>Chaetothyriomycetidae</taxon>
        <taxon>Chaetothyriales</taxon>
        <taxon>Herpotrichiellaceae</taxon>
        <taxon>Exophiala</taxon>
    </lineage>
</organism>
<dbReference type="GO" id="GO:0006351">
    <property type="term" value="P:DNA-templated transcription"/>
    <property type="evidence" value="ECO:0007669"/>
    <property type="project" value="InterPro"/>
</dbReference>
<dbReference type="InterPro" id="IPR007219">
    <property type="entry name" value="XnlR_reg_dom"/>
</dbReference>
<dbReference type="GO" id="GO:0003677">
    <property type="term" value="F:DNA binding"/>
    <property type="evidence" value="ECO:0007669"/>
    <property type="project" value="UniProtKB-KW"/>
</dbReference>
<dbReference type="CDD" id="cd00067">
    <property type="entry name" value="GAL4"/>
    <property type="match status" value="1"/>
</dbReference>
<evidence type="ECO:0000259" key="7">
    <source>
        <dbReference type="PROSITE" id="PS50048"/>
    </source>
</evidence>
<dbReference type="SUPFAM" id="SSF57701">
    <property type="entry name" value="Zn2/Cys6 DNA-binding domain"/>
    <property type="match status" value="1"/>
</dbReference>
<dbReference type="GO" id="GO:0001080">
    <property type="term" value="P:nitrogen catabolite activation of transcription from RNA polymerase II promoter"/>
    <property type="evidence" value="ECO:0007669"/>
    <property type="project" value="TreeGrafter"/>
</dbReference>
<dbReference type="PROSITE" id="PS50048">
    <property type="entry name" value="ZN2_CY6_FUNGAL_2"/>
    <property type="match status" value="1"/>
</dbReference>
<dbReference type="EMBL" id="JAJGCB010000029">
    <property type="protein sequence ID" value="KAJ8987041.1"/>
    <property type="molecule type" value="Genomic_DNA"/>
</dbReference>
<evidence type="ECO:0000256" key="3">
    <source>
        <dbReference type="ARBA" id="ARBA00023125"/>
    </source>
</evidence>
<dbReference type="AlphaFoldDB" id="A0AAN6EMP8"/>
<gene>
    <name evidence="8" type="ORF">HRR80_008976</name>
</gene>
<dbReference type="SMART" id="SM00066">
    <property type="entry name" value="GAL4"/>
    <property type="match status" value="1"/>
</dbReference>
<dbReference type="InterPro" id="IPR001138">
    <property type="entry name" value="Zn2Cys6_DnaBD"/>
</dbReference>
<protein>
    <recommendedName>
        <fullName evidence="7">Zn(2)-C6 fungal-type domain-containing protein</fullName>
    </recommendedName>
</protein>
<evidence type="ECO:0000256" key="6">
    <source>
        <dbReference type="SAM" id="MobiDB-lite"/>
    </source>
</evidence>
<dbReference type="GO" id="GO:0008270">
    <property type="term" value="F:zinc ion binding"/>
    <property type="evidence" value="ECO:0007669"/>
    <property type="project" value="InterPro"/>
</dbReference>
<dbReference type="Proteomes" id="UP001161757">
    <property type="component" value="Unassembled WGS sequence"/>
</dbReference>
<dbReference type="CDD" id="cd12148">
    <property type="entry name" value="fungal_TF_MHR"/>
    <property type="match status" value="1"/>
</dbReference>
<feature type="region of interest" description="Disordered" evidence="6">
    <location>
        <begin position="118"/>
        <end position="147"/>
    </location>
</feature>
<keyword evidence="1" id="KW-0479">Metal-binding</keyword>
<dbReference type="PANTHER" id="PTHR31668">
    <property type="entry name" value="GLUCOSE TRANSPORT TRANSCRIPTION REGULATOR RGT1-RELATED-RELATED"/>
    <property type="match status" value="1"/>
</dbReference>
<feature type="compositionally biased region" description="Low complexity" evidence="6">
    <location>
        <begin position="355"/>
        <end position="364"/>
    </location>
</feature>
<name>A0AAN6EMP8_EXODE</name>
<feature type="region of interest" description="Disordered" evidence="6">
    <location>
        <begin position="604"/>
        <end position="663"/>
    </location>
</feature>
<keyword evidence="4" id="KW-0804">Transcription</keyword>
<dbReference type="Pfam" id="PF04082">
    <property type="entry name" value="Fungal_trans"/>
    <property type="match status" value="1"/>
</dbReference>
<feature type="domain" description="Zn(2)-C6 fungal-type" evidence="7">
    <location>
        <begin position="16"/>
        <end position="48"/>
    </location>
</feature>
<feature type="compositionally biased region" description="Polar residues" evidence="6">
    <location>
        <begin position="637"/>
        <end position="660"/>
    </location>
</feature>